<dbReference type="Proteomes" id="UP000498740">
    <property type="component" value="Unassembled WGS sequence"/>
</dbReference>
<reference evidence="3 4" key="1">
    <citation type="submission" date="2020-05" db="EMBL/GenBank/DDBJ databases">
        <title>Whole genome shotgun sequence of Streptomyces microflavus NBRC 13062.</title>
        <authorList>
            <person name="Komaki H."/>
            <person name="Tamura T."/>
        </authorList>
    </citation>
    <scope>NUCLEOTIDE SEQUENCE [LARGE SCALE GENOMIC DNA]</scope>
    <source>
        <strain evidence="3 4">NBRC 13062</strain>
    </source>
</reference>
<evidence type="ECO:0000256" key="1">
    <source>
        <dbReference type="SAM" id="MobiDB-lite"/>
    </source>
</evidence>
<evidence type="ECO:0000313" key="4">
    <source>
        <dbReference type="Proteomes" id="UP000498740"/>
    </source>
</evidence>
<dbReference type="EMBL" id="BLWD01000001">
    <property type="protein sequence ID" value="GFN02609.1"/>
    <property type="molecule type" value="Genomic_DNA"/>
</dbReference>
<sequence>MRTTSADRDSADHEPADHEPADRELVIHKPATREPATREPATHEPAAREPATREPAIHEPAAHEPAAHEPAAHEPAAHEPAAHEPAAHEPAAHEPAAHEPAAHEPAAHAPAIHKPLIHDLGTLAHRLHHPPGTPCACPPPQLLADRPDGTVVRSGPVVAKAHAADSDREALAARLALASAPELTGILLPPLSTPDTPGTAGTALRPVTFWPYGVPVDPRDPDAAPWAAAAVLLARLHRTAPPPPLPPMRGPVKAARAVARMIAALPGDGAVLPVQAAWRALPAWARGEAAPPAARSGFLCHGDLHLGQLVRHPAPDGPWLLIDVDDAGRGDPAWDLARPAAWYAAGVLAPQDWLLFLDAYRSAGGPAVPAEGDPWPQLDVAARALTVQTAAVALAKCAAEGRVPDEMEQLMIDSCARIATFPPELAAGSAS</sequence>
<protein>
    <recommendedName>
        <fullName evidence="2">Aminoglycoside phosphotransferase domain-containing protein</fullName>
    </recommendedName>
</protein>
<proteinExistence type="predicted"/>
<feature type="region of interest" description="Disordered" evidence="1">
    <location>
        <begin position="1"/>
        <end position="106"/>
    </location>
</feature>
<dbReference type="SUPFAM" id="SSF56112">
    <property type="entry name" value="Protein kinase-like (PK-like)"/>
    <property type="match status" value="1"/>
</dbReference>
<organism evidence="3 4">
    <name type="scientific">Streptomyces microflavus</name>
    <name type="common">Streptomyces lipmanii</name>
    <dbReference type="NCBI Taxonomy" id="1919"/>
    <lineage>
        <taxon>Bacteria</taxon>
        <taxon>Bacillati</taxon>
        <taxon>Actinomycetota</taxon>
        <taxon>Actinomycetes</taxon>
        <taxon>Kitasatosporales</taxon>
        <taxon>Streptomycetaceae</taxon>
        <taxon>Streptomyces</taxon>
    </lineage>
</organism>
<dbReference type="InterPro" id="IPR002575">
    <property type="entry name" value="Aminoglycoside_PTrfase"/>
</dbReference>
<accession>A0A7J0CJK5</accession>
<dbReference type="InterPro" id="IPR011009">
    <property type="entry name" value="Kinase-like_dom_sf"/>
</dbReference>
<feature type="domain" description="Aminoglycoside phosphotransferase" evidence="2">
    <location>
        <begin position="218"/>
        <end position="344"/>
    </location>
</feature>
<dbReference type="Gene3D" id="3.90.1200.10">
    <property type="match status" value="1"/>
</dbReference>
<evidence type="ECO:0000313" key="3">
    <source>
        <dbReference type="EMBL" id="GFN02609.1"/>
    </source>
</evidence>
<comment type="caution">
    <text evidence="3">The sequence shown here is derived from an EMBL/GenBank/DDBJ whole genome shotgun (WGS) entry which is preliminary data.</text>
</comment>
<evidence type="ECO:0000259" key="2">
    <source>
        <dbReference type="Pfam" id="PF01636"/>
    </source>
</evidence>
<gene>
    <name evidence="3" type="ORF">Smic_11650</name>
</gene>
<dbReference type="Pfam" id="PF01636">
    <property type="entry name" value="APH"/>
    <property type="match status" value="1"/>
</dbReference>
<dbReference type="AlphaFoldDB" id="A0A7J0CJK5"/>
<name>A0A7J0CJK5_STRMI</name>